<organism evidence="2 3">
    <name type="scientific">Streptomyces bambusae</name>
    <dbReference type="NCBI Taxonomy" id="1550616"/>
    <lineage>
        <taxon>Bacteria</taxon>
        <taxon>Bacillati</taxon>
        <taxon>Actinomycetota</taxon>
        <taxon>Actinomycetes</taxon>
        <taxon>Kitasatosporales</taxon>
        <taxon>Streptomycetaceae</taxon>
        <taxon>Streptomyces</taxon>
    </lineage>
</organism>
<evidence type="ECO:0000313" key="2">
    <source>
        <dbReference type="EMBL" id="MBW5482305.1"/>
    </source>
</evidence>
<dbReference type="Proteomes" id="UP000812013">
    <property type="component" value="Unassembled WGS sequence"/>
</dbReference>
<name>A0ABS6Z3F9_9ACTN</name>
<gene>
    <name evidence="2" type="ORF">GPJ59_10520</name>
</gene>
<evidence type="ECO:0008006" key="4">
    <source>
        <dbReference type="Google" id="ProtNLM"/>
    </source>
</evidence>
<feature type="region of interest" description="Disordered" evidence="1">
    <location>
        <begin position="105"/>
        <end position="133"/>
    </location>
</feature>
<sequence length="2316" mass="246024">MGSGGSDSTLHVEVKDAERTRAAGVNGALVALTDTAGTTPAGKVQVGIDITAWAKSAGANWADRARLVRLPACALTTPGAQGCTQRTPVPSHRDGSGRLVAEVDVPKSPAAGLPKPLADGKSGGKPGEKSASATVPQMLATESLALAVEPGPSGASGDFTATPLLPSASWQAGSNAANFTYGYTVELPSTIAGPVPSLGLGYDSSSIDGRTASTNAQAGVFGEGWDWHPGSISRTYKSCKDAGIKDSGDECWAGDILSLNLAGHAGQIVRDDNSCVYRLQGEDGTKIERLTGQRNSAWKGEGFKVTTTDGTQYYFGANRLPGGDGTDPEAKSVSTVPVYFNSGQDKCLGADTPANGSWVQMGWQWNLDFVVDPHQNLLQYRYEQEGNHYARGGGQNDGNGTPTAYQRGSYPTWIGYGQRLPDQIAAKGAAKPAAQVWLRTAERCFASGTVTCDPSQRTKANAKSWPDTPVDQECAATGQCLNLSPTYFTTKRVTKIDTEILDGTNYRTVDSYTLNQSFQDPGDGTSPTLWLDSVQRTGSNGKTPITLPAVFFQPLQIPNRVDGVVKRPDGTEASAPPYHRPRIQAITTETGGRINVVYKAPECSRLQNRMPASEDANTMACMPVKWYLPGQSYPDPVNDWFHKVVVQSITQQDLVAGQVSTVTDYEYGGGIAWHRNDSEFTDPKTRTWDQFRGFATVTTRTGTGSDGPRTKSVATFLRGMDGDTLANGSKRSVEVADTQGGTIKDEEPLSGFVRQTQTYDGDGGQVVADEVSTPWLGAITATRAQSGGMPPITARAMNTAKVTSRARLANGTWRTSERTSTYDNTLATRPLQVDDWADTSRPDQRLCTTFEYATAPGGAPTPHVSRTLILSGTCGQTPTKTNTVGDTRTYFDNLPLGQTGTTADQTGTEVLERYDGFGTAHYRLNATSTYDAYGRVTSTTNHTRKDAAHPGGAVTKTEYTPATGALPTQVTHTNPLGWKTVNTVDTGRSLPLKTTDENNHVAEREYDAFGRIVNVWQPGQERTKGFKPVRTFSYGMNGTSAPSTVLSQALMSDGKTYTSNYTIYDGIGRVRQTQAGTASGAKGRLITDALFDSHGRQVKTSAAYYNDEAVPGGALFLPNGGVQPDSKIPSQTYQVFDGLGRPTASVFQSYGVEQWRSRTEYPGADEVRSIPPSGGFASASLTDGMGQRVALRQYKTNTPTGPYDETTYGYNAQGKELWRKDSAGNEWTFTYDLLGRTVKTTDPDAGTGTTVYDDTKNQVTATDARGKSATTVTDILGRTVATYEGTAVDPAKQVAGFTYDTKALGKPSSSTRYTGGASGQAYVTETTGYDGGYRPLGSKVTIPAAEKELAGTYETKNTYSPYGQLQSTQLPPIPKAGLAAETLAFGTDILGNPTSLNGTIGFTEVPYVVDLRYDPYGRTIRTTVGGTNRQVVSTVDYDAGTGRPIRSILDKQTSATASVDVVDYTYNQVGQLTSIGNTQDGAARDLQCFTHDYLGRLTQAWTDTGTQTTAPQPSVRGIGGCANAGGPAVDGTGKPSVGGPAPYWQQYEYDKLGNRTKLVRKDTTGNASKDVTVTQTFGTGPNTPSTDPRTGGGTGGPHALMTSTETSAATGTKVTSYTYDASGNTASVTSTPGTKTLTWNSQGKLDKITGTGESAGTSYLYDTGGNQLIRRDPGSTTLNLGSDQITLDTATGKVSNVRTYAAPGGLSVTRTTTGGTSTLAYQGSDHHGTGGVQFNATDLSHVRRHSDPFGNERGAAPAPGAWAGDKGFVGGTKEKSTGFTLLGAREYDPTTARFISPDPIIDPGDPQQWNAYAYSSNSPINRADPSGMKDYCDNFSSCSYDSHSNKISNPGHSSDGWEKEGNGAGPTPEDDYNNANNQVTKAKQRTEQLKHEVVELIGDLIGYNDARDCFTKGDVMACINTALNAVPWGKIVKAIKIGIKAYKIYKELNKAYDAVHAAERNASRAAEALSRSKKAIAEAREAEAKAAKAAKEKAGSKSEGDSPGTDSKSSRSEADTETQSASAESRGGSGSEGGAPACKLNSFPTGTHVLMADGTTKAMEDVQVGDKVMATDPQTGVTAPKEVTATITTPDDKEFTDLTLTDDANPRGPPPVITSTYHHPSWSETRQQWVDTGEIKVGEQLRQPNGATLTVQAVRNYPYAVTTTNLTVDDFHTYYVALENAAVLVHNTACSIAAKADVSSGSDQAFFWSGVDQDHAAAIAREAGGETLETLTTSRGVPMPDFDPLDADISEGWAMLSGRYAAAASGRVRVILPAGELESRTVWNTIEFPTLMANPNVTSVVRVDAQTGATQVIYRR</sequence>
<protein>
    <recommendedName>
        <fullName evidence="4">Intein C-terminal splicing domain-containing protein</fullName>
    </recommendedName>
</protein>
<dbReference type="NCBIfam" id="TIGR03696">
    <property type="entry name" value="Rhs_assc_core"/>
    <property type="match status" value="1"/>
</dbReference>
<dbReference type="RefSeq" id="WP_219666283.1">
    <property type="nucleotide sequence ID" value="NZ_WTFF01000052.1"/>
</dbReference>
<dbReference type="PANTHER" id="PTHR32305:SF17">
    <property type="entry name" value="TRNA NUCLEASE WAPA"/>
    <property type="match status" value="1"/>
</dbReference>
<feature type="compositionally biased region" description="Basic and acidic residues" evidence="1">
    <location>
        <begin position="1980"/>
        <end position="2000"/>
    </location>
</feature>
<dbReference type="InterPro" id="IPR006530">
    <property type="entry name" value="YD"/>
</dbReference>
<dbReference type="PANTHER" id="PTHR32305">
    <property type="match status" value="1"/>
</dbReference>
<dbReference type="InterPro" id="IPR050708">
    <property type="entry name" value="T6SS_VgrG/RHS"/>
</dbReference>
<evidence type="ECO:0000256" key="1">
    <source>
        <dbReference type="SAM" id="MobiDB-lite"/>
    </source>
</evidence>
<dbReference type="Pfam" id="PF07591">
    <property type="entry name" value="PT-HINT"/>
    <property type="match status" value="1"/>
</dbReference>
<feature type="region of interest" description="Disordered" evidence="1">
    <location>
        <begin position="1843"/>
        <end position="1875"/>
    </location>
</feature>
<dbReference type="Gene3D" id="2.170.16.10">
    <property type="entry name" value="Hedgehog/Intein (Hint) domain"/>
    <property type="match status" value="1"/>
</dbReference>
<proteinExistence type="predicted"/>
<dbReference type="InterPro" id="IPR036844">
    <property type="entry name" value="Hint_dom_sf"/>
</dbReference>
<dbReference type="CDD" id="cd00081">
    <property type="entry name" value="Hint"/>
    <property type="match status" value="1"/>
</dbReference>
<feature type="region of interest" description="Disordered" evidence="1">
    <location>
        <begin position="1980"/>
        <end position="2040"/>
    </location>
</feature>
<accession>A0ABS6Z3F9</accession>
<feature type="region of interest" description="Disordered" evidence="1">
    <location>
        <begin position="1563"/>
        <end position="1597"/>
    </location>
</feature>
<reference evidence="2 3" key="1">
    <citation type="submission" date="2019-12" db="EMBL/GenBank/DDBJ databases">
        <title>Genome sequence of Streptomyces bambusae.</title>
        <authorList>
            <person name="Bansal K."/>
            <person name="Choksket S."/>
            <person name="Korpole S."/>
            <person name="Patil P.B."/>
        </authorList>
    </citation>
    <scope>NUCLEOTIDE SEQUENCE [LARGE SCALE GENOMIC DNA]</scope>
    <source>
        <strain evidence="2 3">SK60</strain>
    </source>
</reference>
<comment type="caution">
    <text evidence="2">The sequence shown here is derived from an EMBL/GenBank/DDBJ whole genome shotgun (WGS) entry which is preliminary data.</text>
</comment>
<feature type="compositionally biased region" description="Polar residues" evidence="1">
    <location>
        <begin position="1564"/>
        <end position="1588"/>
    </location>
</feature>
<dbReference type="InterPro" id="IPR022385">
    <property type="entry name" value="Rhs_assc_core"/>
</dbReference>
<keyword evidence="3" id="KW-1185">Reference proteome</keyword>
<dbReference type="EMBL" id="WTFF01000052">
    <property type="protein sequence ID" value="MBW5482305.1"/>
    <property type="molecule type" value="Genomic_DNA"/>
</dbReference>
<evidence type="ECO:0000313" key="3">
    <source>
        <dbReference type="Proteomes" id="UP000812013"/>
    </source>
</evidence>
<dbReference type="NCBIfam" id="TIGR01643">
    <property type="entry name" value="YD_repeat_2x"/>
    <property type="match status" value="1"/>
</dbReference>
<dbReference type="Gene3D" id="2.180.10.10">
    <property type="entry name" value="RHS repeat-associated core"/>
    <property type="match status" value="1"/>
</dbReference>
<dbReference type="SUPFAM" id="SSF51294">
    <property type="entry name" value="Hedgehog/intein (Hint) domain"/>
    <property type="match status" value="1"/>
</dbReference>
<feature type="compositionally biased region" description="Polar residues" evidence="1">
    <location>
        <begin position="1843"/>
        <end position="1852"/>
    </location>
</feature>